<dbReference type="Gene3D" id="1.20.1250.20">
    <property type="entry name" value="MFS general substrate transporter like domains"/>
    <property type="match status" value="1"/>
</dbReference>
<dbReference type="InterPro" id="IPR020846">
    <property type="entry name" value="MFS_dom"/>
</dbReference>
<proteinExistence type="inferred from homology"/>
<feature type="transmembrane region" description="Helical" evidence="8">
    <location>
        <begin position="435"/>
        <end position="457"/>
    </location>
</feature>
<dbReference type="InterPro" id="IPR050360">
    <property type="entry name" value="MFS_Sugar_Transporters"/>
</dbReference>
<keyword evidence="5 8" id="KW-1133">Transmembrane helix</keyword>
<evidence type="ECO:0000256" key="1">
    <source>
        <dbReference type="ARBA" id="ARBA00004141"/>
    </source>
</evidence>
<dbReference type="HOGENOM" id="CLU_001265_30_3_1"/>
<sequence length="518" mass="56878">MARFWGLRGSKLSLTIWAEACLGVMIFGYNQASAGGVLADVTFNQQFPQMNTLDTVGAQKQHNSRIQGTVVALYTLFGVFGALGCTFLGDLLGRRKTIFIASIVQGVGAILQASAFGFAQFIVGRIIIGLGTGGIIATVSVWQSEVSKAESRGEHVSAFGVFCASGIALALWIAFGMSFTQPNSVSWRFTLAFTLFLSILVCAFIFTLPESPRWLCKTNRWDEGREILSILYDDDPHGPVVNHEIDNIRQSFERAGSSNLSAMFKMGPQRSFHRVILAATAQMFLQMSGVNSIAYYAPTIYSQQLHFSSTTSGILAASSQFAMILGAFCCAFTVDRFGRRRLMLLSAGGMSLCFACLSGVASHPENPAALKAGVFFLYLYYFVYVLGFLGIPFLYASEIAPVHLRAATCGLSTAVSWLFNFLVAEVTPIAFTNIAWKYFLIYCCLNAAFVPTIYFFFPETAQYSLEEIDEIFESSNTIFDSVRVAKKLKSRKYTGSNELEKGADTQVLSYEKLSIVEL</sequence>
<dbReference type="PANTHER" id="PTHR48022:SF45">
    <property type="entry name" value="MAJOR FACILITATOR SUPERFAMILY (MFS) PROFILE DOMAIN-CONTAINING PROTEIN-RELATED"/>
    <property type="match status" value="1"/>
</dbReference>
<evidence type="ECO:0000256" key="3">
    <source>
        <dbReference type="ARBA" id="ARBA00022448"/>
    </source>
</evidence>
<evidence type="ECO:0000256" key="8">
    <source>
        <dbReference type="SAM" id="Phobius"/>
    </source>
</evidence>
<dbReference type="EMBL" id="KN832874">
    <property type="protein sequence ID" value="KIN02927.1"/>
    <property type="molecule type" value="Genomic_DNA"/>
</dbReference>
<dbReference type="AlphaFoldDB" id="A0A0C3HKQ3"/>
<evidence type="ECO:0000256" key="5">
    <source>
        <dbReference type="ARBA" id="ARBA00022989"/>
    </source>
</evidence>
<reference evidence="10 11" key="1">
    <citation type="submission" date="2014-04" db="EMBL/GenBank/DDBJ databases">
        <authorList>
            <consortium name="DOE Joint Genome Institute"/>
            <person name="Kuo A."/>
            <person name="Martino E."/>
            <person name="Perotto S."/>
            <person name="Kohler A."/>
            <person name="Nagy L.G."/>
            <person name="Floudas D."/>
            <person name="Copeland A."/>
            <person name="Barry K.W."/>
            <person name="Cichocki N."/>
            <person name="Veneault-Fourrey C."/>
            <person name="LaButti K."/>
            <person name="Lindquist E.A."/>
            <person name="Lipzen A."/>
            <person name="Lundell T."/>
            <person name="Morin E."/>
            <person name="Murat C."/>
            <person name="Sun H."/>
            <person name="Tunlid A."/>
            <person name="Henrissat B."/>
            <person name="Grigoriev I.V."/>
            <person name="Hibbett D.S."/>
            <person name="Martin F."/>
            <person name="Nordberg H.P."/>
            <person name="Cantor M.N."/>
            <person name="Hua S.X."/>
        </authorList>
    </citation>
    <scope>NUCLEOTIDE SEQUENCE [LARGE SCALE GENOMIC DNA]</scope>
    <source>
        <strain evidence="10 11">Zn</strain>
    </source>
</reference>
<dbReference type="Proteomes" id="UP000054321">
    <property type="component" value="Unassembled WGS sequence"/>
</dbReference>
<dbReference type="FunFam" id="1.20.1250.20:FF:000090">
    <property type="entry name" value="MFS sugar transporter, putative"/>
    <property type="match status" value="1"/>
</dbReference>
<feature type="transmembrane region" description="Helical" evidence="8">
    <location>
        <begin position="187"/>
        <end position="208"/>
    </location>
</feature>
<feature type="transmembrane region" description="Helical" evidence="8">
    <location>
        <begin position="317"/>
        <end position="335"/>
    </location>
</feature>
<feature type="transmembrane region" description="Helical" evidence="8">
    <location>
        <begin position="402"/>
        <end position="423"/>
    </location>
</feature>
<keyword evidence="3 7" id="KW-0813">Transport</keyword>
<dbReference type="PROSITE" id="PS50850">
    <property type="entry name" value="MFS"/>
    <property type="match status" value="1"/>
</dbReference>
<dbReference type="PRINTS" id="PR00171">
    <property type="entry name" value="SUGRTRNSPORT"/>
</dbReference>
<dbReference type="GO" id="GO:0005351">
    <property type="term" value="F:carbohydrate:proton symporter activity"/>
    <property type="evidence" value="ECO:0007669"/>
    <property type="project" value="TreeGrafter"/>
</dbReference>
<evidence type="ECO:0000256" key="2">
    <source>
        <dbReference type="ARBA" id="ARBA00010992"/>
    </source>
</evidence>
<feature type="transmembrane region" description="Helical" evidence="8">
    <location>
        <begin position="375"/>
        <end position="395"/>
    </location>
</feature>
<dbReference type="InterPro" id="IPR005828">
    <property type="entry name" value="MFS_sugar_transport-like"/>
</dbReference>
<feature type="transmembrane region" description="Helical" evidence="8">
    <location>
        <begin position="98"/>
        <end position="116"/>
    </location>
</feature>
<evidence type="ECO:0000256" key="7">
    <source>
        <dbReference type="RuleBase" id="RU003346"/>
    </source>
</evidence>
<dbReference type="OrthoDB" id="6612291at2759"/>
<feature type="transmembrane region" description="Helical" evidence="8">
    <location>
        <begin position="12"/>
        <end position="29"/>
    </location>
</feature>
<reference evidence="11" key="2">
    <citation type="submission" date="2015-01" db="EMBL/GenBank/DDBJ databases">
        <title>Evolutionary Origins and Diversification of the Mycorrhizal Mutualists.</title>
        <authorList>
            <consortium name="DOE Joint Genome Institute"/>
            <consortium name="Mycorrhizal Genomics Consortium"/>
            <person name="Kohler A."/>
            <person name="Kuo A."/>
            <person name="Nagy L.G."/>
            <person name="Floudas D."/>
            <person name="Copeland A."/>
            <person name="Barry K.W."/>
            <person name="Cichocki N."/>
            <person name="Veneault-Fourrey C."/>
            <person name="LaButti K."/>
            <person name="Lindquist E.A."/>
            <person name="Lipzen A."/>
            <person name="Lundell T."/>
            <person name="Morin E."/>
            <person name="Murat C."/>
            <person name="Riley R."/>
            <person name="Ohm R."/>
            <person name="Sun H."/>
            <person name="Tunlid A."/>
            <person name="Henrissat B."/>
            <person name="Grigoriev I.V."/>
            <person name="Hibbett D.S."/>
            <person name="Martin F."/>
        </authorList>
    </citation>
    <scope>NUCLEOTIDE SEQUENCE [LARGE SCALE GENOMIC DNA]</scope>
    <source>
        <strain evidence="11">Zn</strain>
    </source>
</reference>
<dbReference type="InterPro" id="IPR003663">
    <property type="entry name" value="Sugar/inositol_transpt"/>
</dbReference>
<gene>
    <name evidence="10" type="ORF">OIDMADRAFT_40698</name>
</gene>
<dbReference type="InParanoid" id="A0A0C3HKQ3"/>
<evidence type="ECO:0000259" key="9">
    <source>
        <dbReference type="PROSITE" id="PS50850"/>
    </source>
</evidence>
<evidence type="ECO:0000256" key="4">
    <source>
        <dbReference type="ARBA" id="ARBA00022692"/>
    </source>
</evidence>
<dbReference type="InterPro" id="IPR036259">
    <property type="entry name" value="MFS_trans_sf"/>
</dbReference>
<comment type="similarity">
    <text evidence="2 7">Belongs to the major facilitator superfamily. Sugar transporter (TC 2.A.1.1) family.</text>
</comment>
<comment type="subcellular location">
    <subcellularLocation>
        <location evidence="1">Membrane</location>
        <topology evidence="1">Multi-pass membrane protein</topology>
    </subcellularLocation>
</comment>
<dbReference type="GO" id="GO:0016020">
    <property type="term" value="C:membrane"/>
    <property type="evidence" value="ECO:0007669"/>
    <property type="project" value="UniProtKB-SubCell"/>
</dbReference>
<feature type="transmembrane region" description="Helical" evidence="8">
    <location>
        <begin position="71"/>
        <end position="91"/>
    </location>
</feature>
<dbReference type="NCBIfam" id="TIGR00879">
    <property type="entry name" value="SP"/>
    <property type="match status" value="1"/>
</dbReference>
<keyword evidence="6 8" id="KW-0472">Membrane</keyword>
<protein>
    <recommendedName>
        <fullName evidence="9">Major facilitator superfamily (MFS) profile domain-containing protein</fullName>
    </recommendedName>
</protein>
<feature type="transmembrane region" description="Helical" evidence="8">
    <location>
        <begin position="122"/>
        <end position="144"/>
    </location>
</feature>
<evidence type="ECO:0000256" key="6">
    <source>
        <dbReference type="ARBA" id="ARBA00023136"/>
    </source>
</evidence>
<feature type="transmembrane region" description="Helical" evidence="8">
    <location>
        <begin position="342"/>
        <end position="363"/>
    </location>
</feature>
<dbReference type="SUPFAM" id="SSF103473">
    <property type="entry name" value="MFS general substrate transporter"/>
    <property type="match status" value="1"/>
</dbReference>
<evidence type="ECO:0000313" key="10">
    <source>
        <dbReference type="EMBL" id="KIN02927.1"/>
    </source>
</evidence>
<keyword evidence="4 8" id="KW-0812">Transmembrane</keyword>
<feature type="domain" description="Major facilitator superfamily (MFS) profile" evidence="9">
    <location>
        <begin position="16"/>
        <end position="461"/>
    </location>
</feature>
<dbReference type="PANTHER" id="PTHR48022">
    <property type="entry name" value="PLASTIDIC GLUCOSE TRANSPORTER 4"/>
    <property type="match status" value="1"/>
</dbReference>
<organism evidence="10 11">
    <name type="scientific">Oidiodendron maius (strain Zn)</name>
    <dbReference type="NCBI Taxonomy" id="913774"/>
    <lineage>
        <taxon>Eukaryota</taxon>
        <taxon>Fungi</taxon>
        <taxon>Dikarya</taxon>
        <taxon>Ascomycota</taxon>
        <taxon>Pezizomycotina</taxon>
        <taxon>Leotiomycetes</taxon>
        <taxon>Leotiomycetes incertae sedis</taxon>
        <taxon>Myxotrichaceae</taxon>
        <taxon>Oidiodendron</taxon>
    </lineage>
</organism>
<accession>A0A0C3HKQ3</accession>
<feature type="transmembrane region" description="Helical" evidence="8">
    <location>
        <begin position="275"/>
        <end position="297"/>
    </location>
</feature>
<feature type="transmembrane region" description="Helical" evidence="8">
    <location>
        <begin position="156"/>
        <end position="175"/>
    </location>
</feature>
<keyword evidence="11" id="KW-1185">Reference proteome</keyword>
<name>A0A0C3HKQ3_OIDMZ</name>
<evidence type="ECO:0000313" key="11">
    <source>
        <dbReference type="Proteomes" id="UP000054321"/>
    </source>
</evidence>
<dbReference type="Pfam" id="PF00083">
    <property type="entry name" value="Sugar_tr"/>
    <property type="match status" value="1"/>
</dbReference>